<feature type="compositionally biased region" description="Basic and acidic residues" evidence="1">
    <location>
        <begin position="348"/>
        <end position="376"/>
    </location>
</feature>
<reference evidence="2" key="1">
    <citation type="submission" date="2021-01" db="EMBL/GenBank/DDBJ databases">
        <authorList>
            <person name="Corre E."/>
            <person name="Pelletier E."/>
            <person name="Niang G."/>
            <person name="Scheremetjew M."/>
            <person name="Finn R."/>
            <person name="Kale V."/>
            <person name="Holt S."/>
            <person name="Cochrane G."/>
            <person name="Meng A."/>
            <person name="Brown T."/>
            <person name="Cohen L."/>
        </authorList>
    </citation>
    <scope>NUCLEOTIDE SEQUENCE</scope>
    <source>
        <strain evidence="2">NY070348D</strain>
    </source>
</reference>
<feature type="compositionally biased region" description="Acidic residues" evidence="1">
    <location>
        <begin position="103"/>
        <end position="113"/>
    </location>
</feature>
<proteinExistence type="predicted"/>
<feature type="region of interest" description="Disordered" evidence="1">
    <location>
        <begin position="1"/>
        <end position="303"/>
    </location>
</feature>
<gene>
    <name evidence="2" type="ORF">QSP1433_LOCUS5965</name>
</gene>
<feature type="compositionally biased region" description="Acidic residues" evidence="1">
    <location>
        <begin position="196"/>
        <end position="215"/>
    </location>
</feature>
<dbReference type="AlphaFoldDB" id="A0A7S2RQI0"/>
<evidence type="ECO:0000256" key="1">
    <source>
        <dbReference type="SAM" id="MobiDB-lite"/>
    </source>
</evidence>
<feature type="compositionally biased region" description="Low complexity" evidence="1">
    <location>
        <begin position="272"/>
        <end position="283"/>
    </location>
</feature>
<feature type="compositionally biased region" description="Basic residues" evidence="1">
    <location>
        <begin position="122"/>
        <end position="132"/>
    </location>
</feature>
<feature type="compositionally biased region" description="Acidic residues" evidence="1">
    <location>
        <begin position="257"/>
        <end position="266"/>
    </location>
</feature>
<organism evidence="2">
    <name type="scientific">Mucochytrium quahogii</name>
    <dbReference type="NCBI Taxonomy" id="96639"/>
    <lineage>
        <taxon>Eukaryota</taxon>
        <taxon>Sar</taxon>
        <taxon>Stramenopiles</taxon>
        <taxon>Bigyra</taxon>
        <taxon>Labyrinthulomycetes</taxon>
        <taxon>Thraustochytrida</taxon>
        <taxon>Thraustochytriidae</taxon>
        <taxon>Mucochytrium</taxon>
    </lineage>
</organism>
<evidence type="ECO:0000313" key="2">
    <source>
        <dbReference type="EMBL" id="CAD9677898.1"/>
    </source>
</evidence>
<protein>
    <submittedName>
        <fullName evidence="2">Uncharacterized protein</fullName>
    </submittedName>
</protein>
<name>A0A7S2RQI0_9STRA</name>
<dbReference type="EMBL" id="HBHK01009604">
    <property type="protein sequence ID" value="CAD9677898.1"/>
    <property type="molecule type" value="Transcribed_RNA"/>
</dbReference>
<feature type="region of interest" description="Disordered" evidence="1">
    <location>
        <begin position="323"/>
        <end position="454"/>
    </location>
</feature>
<feature type="compositionally biased region" description="Low complexity" evidence="1">
    <location>
        <begin position="139"/>
        <end position="151"/>
    </location>
</feature>
<sequence>MRLRGSRRRDDADESGGETGIDGADKSQQNLKSPTGKKEKRGGGKRTRKEMERETSPVGTRRSKRRVSSNNRILKKSSENGTRSPRERNKTNEEEDKGNTPTSEDEYVEDSDGDSDKEVTRRTTRSTRRTKNLIKPVEQSESSSEESSASESEVDSGEEVGRRVSTRSGKSAETKRTTKKHSGQVAQRSGRKAEEDDKDDDDDIESEDEDSEVDENITTSSPRNLRTRQHALDVDSEKTPPDSPREAKQLKGSHEDEYIDSEESEHEDDKASSSNNSIRNSAAYHKRPRGAAPKGKTWDPRKGEWVVLTDGVEIEIPEVGIDTNTTKRPRGAAPKGKAWDYASGQWIDEPKTTETHETPSPEDSVKTENTSEHESKAIITPTGDVVAEEEGFENSKCDQQIVSLNHEDQDVESVGSASREEEEEEGMVTDENGTPNHEAGGEDGNSTGSHAGDELVNIDVSSDKMDLEDDFCIEDPKNPNTKLFRELKEIEQQIVVKQRFDANSRSSSLLVGWTNSDRRIDSFANLYTQKAEKLAQEEKEEAEFSELFSPGSSDVCLI</sequence>
<feature type="compositionally biased region" description="Basic and acidic residues" evidence="1">
    <location>
        <begin position="230"/>
        <end position="256"/>
    </location>
</feature>
<accession>A0A7S2RQI0</accession>
<feature type="compositionally biased region" description="Basic residues" evidence="1">
    <location>
        <begin position="38"/>
        <end position="48"/>
    </location>
</feature>